<dbReference type="AlphaFoldDB" id="A0A7Z0UXB6"/>
<gene>
    <name evidence="4" type="ORF">AO382_1948</name>
</gene>
<dbReference type="SUPFAM" id="SSF53335">
    <property type="entry name" value="S-adenosyl-L-methionine-dependent methyltransferases"/>
    <property type="match status" value="1"/>
</dbReference>
<dbReference type="Pfam" id="PF01555">
    <property type="entry name" value="N6_N4_Mtase"/>
    <property type="match status" value="1"/>
</dbReference>
<reference evidence="4 5" key="1">
    <citation type="journal article" date="2016" name="Genome Biol. Evol.">
        <title>Comparative Genomic Analyses of the Moraxella catarrhalis Serosensitive and Seroresistant Lineages Demonstrate Their Independent Evolution.</title>
        <authorList>
            <person name="Earl J.P."/>
            <person name="de Vries S.P."/>
            <person name="Ahmed A."/>
            <person name="Powell E."/>
            <person name="Schultz M.P."/>
            <person name="Hermans P.W."/>
            <person name="Hill D.J."/>
            <person name="Zhou Z."/>
            <person name="Constantinidou C.I."/>
            <person name="Hu F.Z."/>
            <person name="Bootsma H.J."/>
            <person name="Ehrlich G.D."/>
        </authorList>
    </citation>
    <scope>NUCLEOTIDE SEQUENCE [LARGE SCALE GENOMIC DNA]</scope>
    <source>
        <strain evidence="4 5">Z7574</strain>
    </source>
</reference>
<keyword evidence="1 4" id="KW-0489">Methyltransferase</keyword>
<dbReference type="EMBL" id="LXHE01000020">
    <property type="protein sequence ID" value="OAU99568.1"/>
    <property type="molecule type" value="Genomic_DNA"/>
</dbReference>
<dbReference type="EC" id="2.1.1.72" evidence="4"/>
<comment type="caution">
    <text evidence="4">The sequence shown here is derived from an EMBL/GenBank/DDBJ whole genome shotgun (WGS) entry which is preliminary data.</text>
</comment>
<feature type="domain" description="DNA methylase N-4/N-6" evidence="3">
    <location>
        <begin position="1"/>
        <end position="168"/>
    </location>
</feature>
<keyword evidence="2 4" id="KW-0808">Transferase</keyword>
<dbReference type="GO" id="GO:0008170">
    <property type="term" value="F:N-methyltransferase activity"/>
    <property type="evidence" value="ECO:0007669"/>
    <property type="project" value="InterPro"/>
</dbReference>
<dbReference type="Proteomes" id="UP000078446">
    <property type="component" value="Unassembled WGS sequence"/>
</dbReference>
<sequence>MKNRLEVAKEFLSDTGVIFISIDDDGLAYLKVLMDEIFGIDNFIANLPTIMNLKGNNDEYAFAGTHEYTLVYAKDKEKSVFYEFPVDEDELLKDWEQDEIGLYKQGANLKSTGVNAPREKRPNLFFPVFIDNDNNVYVTHDDEEPLNYVGDLVKIYPITDNQEMSWRWSKKKFMSNNHDLIVSRQGNNVSLYKKQRPELNELPTKKT</sequence>
<evidence type="ECO:0000259" key="3">
    <source>
        <dbReference type="Pfam" id="PF01555"/>
    </source>
</evidence>
<dbReference type="InterPro" id="IPR029063">
    <property type="entry name" value="SAM-dependent_MTases_sf"/>
</dbReference>
<evidence type="ECO:0000256" key="2">
    <source>
        <dbReference type="ARBA" id="ARBA00022679"/>
    </source>
</evidence>
<evidence type="ECO:0000256" key="1">
    <source>
        <dbReference type="ARBA" id="ARBA00022603"/>
    </source>
</evidence>
<organism evidence="4 5">
    <name type="scientific">Moraxella catarrhalis</name>
    <name type="common">Branhamella catarrhalis</name>
    <dbReference type="NCBI Taxonomy" id="480"/>
    <lineage>
        <taxon>Bacteria</taxon>
        <taxon>Pseudomonadati</taxon>
        <taxon>Pseudomonadota</taxon>
        <taxon>Gammaproteobacteria</taxon>
        <taxon>Moraxellales</taxon>
        <taxon>Moraxellaceae</taxon>
        <taxon>Moraxella</taxon>
    </lineage>
</organism>
<dbReference type="GO" id="GO:0032259">
    <property type="term" value="P:methylation"/>
    <property type="evidence" value="ECO:0007669"/>
    <property type="project" value="UniProtKB-KW"/>
</dbReference>
<dbReference type="GO" id="GO:0003677">
    <property type="term" value="F:DNA binding"/>
    <property type="evidence" value="ECO:0007669"/>
    <property type="project" value="InterPro"/>
</dbReference>
<accession>A0A7Z0UXB6</accession>
<evidence type="ECO:0000313" key="4">
    <source>
        <dbReference type="EMBL" id="OAU99568.1"/>
    </source>
</evidence>
<evidence type="ECO:0000313" key="5">
    <source>
        <dbReference type="Proteomes" id="UP000078446"/>
    </source>
</evidence>
<dbReference type="GO" id="GO:0009007">
    <property type="term" value="F:site-specific DNA-methyltransferase (adenine-specific) activity"/>
    <property type="evidence" value="ECO:0007669"/>
    <property type="project" value="UniProtKB-EC"/>
</dbReference>
<dbReference type="Gene3D" id="3.40.50.150">
    <property type="entry name" value="Vaccinia Virus protein VP39"/>
    <property type="match status" value="1"/>
</dbReference>
<dbReference type="InterPro" id="IPR002941">
    <property type="entry name" value="DNA_methylase_N4/N6"/>
</dbReference>
<name>A0A7Z0UXB6_MORCA</name>
<protein>
    <submittedName>
        <fullName evidence="4">Type III restriction-modification system methylation subunit</fullName>
        <ecNumber evidence="4">2.1.1.72</ecNumber>
    </submittedName>
</protein>
<proteinExistence type="predicted"/>